<evidence type="ECO:0000256" key="7">
    <source>
        <dbReference type="ARBA" id="ARBA00023136"/>
    </source>
</evidence>
<keyword evidence="5" id="KW-0448">Lipopolysaccharide biosynthesis</keyword>
<evidence type="ECO:0000256" key="5">
    <source>
        <dbReference type="ARBA" id="ARBA00022985"/>
    </source>
</evidence>
<dbReference type="InterPro" id="IPR029044">
    <property type="entry name" value="Nucleotide-diphossugar_trans"/>
</dbReference>
<dbReference type="PANTHER" id="PTHR48090:SF3">
    <property type="entry name" value="UNDECAPRENYL-PHOSPHATE 4-DEOXY-4-FORMAMIDO-L-ARABINOSE TRANSFERASE"/>
    <property type="match status" value="1"/>
</dbReference>
<dbReference type="Gene3D" id="3.90.550.10">
    <property type="entry name" value="Spore Coat Polysaccharide Biosynthesis Protein SpsA, Chain A"/>
    <property type="match status" value="1"/>
</dbReference>
<dbReference type="CDD" id="cd04187">
    <property type="entry name" value="DPM1_like_bac"/>
    <property type="match status" value="1"/>
</dbReference>
<dbReference type="GO" id="GO:0009103">
    <property type="term" value="P:lipopolysaccharide biosynthetic process"/>
    <property type="evidence" value="ECO:0007669"/>
    <property type="project" value="UniProtKB-KW"/>
</dbReference>
<feature type="domain" description="Glycosyltransferase 2-like" evidence="9">
    <location>
        <begin position="6"/>
        <end position="168"/>
    </location>
</feature>
<keyword evidence="7 8" id="KW-0472">Membrane</keyword>
<keyword evidence="3 10" id="KW-0808">Transferase</keyword>
<dbReference type="GO" id="GO:0016757">
    <property type="term" value="F:glycosyltransferase activity"/>
    <property type="evidence" value="ECO:0007669"/>
    <property type="project" value="UniProtKB-KW"/>
</dbReference>
<keyword evidence="1" id="KW-1003">Cell membrane</keyword>
<dbReference type="Pfam" id="PF00535">
    <property type="entry name" value="Glycos_transf_2"/>
    <property type="match status" value="1"/>
</dbReference>
<evidence type="ECO:0000256" key="1">
    <source>
        <dbReference type="ARBA" id="ARBA00022475"/>
    </source>
</evidence>
<dbReference type="PANTHER" id="PTHR48090">
    <property type="entry name" value="UNDECAPRENYL-PHOSPHATE 4-DEOXY-4-FORMAMIDO-L-ARABINOSE TRANSFERASE-RELATED"/>
    <property type="match status" value="1"/>
</dbReference>
<comment type="caution">
    <text evidence="10">The sequence shown here is derived from an EMBL/GenBank/DDBJ whole genome shotgun (WGS) entry which is preliminary data.</text>
</comment>
<evidence type="ECO:0000256" key="4">
    <source>
        <dbReference type="ARBA" id="ARBA00022692"/>
    </source>
</evidence>
<keyword evidence="4 8" id="KW-0812">Transmembrane</keyword>
<dbReference type="GO" id="GO:0005886">
    <property type="term" value="C:plasma membrane"/>
    <property type="evidence" value="ECO:0007669"/>
    <property type="project" value="TreeGrafter"/>
</dbReference>
<evidence type="ECO:0000256" key="2">
    <source>
        <dbReference type="ARBA" id="ARBA00022676"/>
    </source>
</evidence>
<protein>
    <submittedName>
        <fullName evidence="10">Glycosyl transferase</fullName>
    </submittedName>
</protein>
<sequence length="319" mass="36015">MSLSLSLVIPVYNESESLQELVDRSVKALQATGRSFEVIVVNDGSRDTTNQVLNDLAISRPWLRVLHLRKNYGQTAAIAAGVAYAAGETIILSDGDLENYPEDIPMLLKKLDEGYDVVSGWRKERWKGQQFTRRWPSEAANALISRISGLKLHDYGCTLKAYRAEVIKGIRMYGDMHRFIPAYAAWQGARVAELPVRYTPRKHGKSKYGFNRTFKVVLDLVALKFLTKYFNKPMHFFGAMGLASIFLGLIAGAFAVYFKISTAYHKDFIQTPLPVLMALFVILGAVFVLMGLLAEMLVRTYHESQNKPTHEVRDKKNFV</sequence>
<evidence type="ECO:0000313" key="10">
    <source>
        <dbReference type="EMBL" id="OGE89294.1"/>
    </source>
</evidence>
<gene>
    <name evidence="10" type="ORF">A2722_02785</name>
</gene>
<evidence type="ECO:0000259" key="9">
    <source>
        <dbReference type="Pfam" id="PF00535"/>
    </source>
</evidence>
<organism evidence="10 11">
    <name type="scientific">Candidatus Doudnabacteria bacterium RIFCSPHIGHO2_01_FULL_50_11</name>
    <dbReference type="NCBI Taxonomy" id="1817828"/>
    <lineage>
        <taxon>Bacteria</taxon>
        <taxon>Candidatus Doudnaibacteriota</taxon>
    </lineage>
</organism>
<proteinExistence type="predicted"/>
<dbReference type="AlphaFoldDB" id="A0A1F5PHK9"/>
<feature type="transmembrane region" description="Helical" evidence="8">
    <location>
        <begin position="236"/>
        <end position="258"/>
    </location>
</feature>
<dbReference type="InterPro" id="IPR001173">
    <property type="entry name" value="Glyco_trans_2-like"/>
</dbReference>
<dbReference type="EMBL" id="MFEO01000023">
    <property type="protein sequence ID" value="OGE89294.1"/>
    <property type="molecule type" value="Genomic_DNA"/>
</dbReference>
<evidence type="ECO:0000256" key="8">
    <source>
        <dbReference type="SAM" id="Phobius"/>
    </source>
</evidence>
<dbReference type="InterPro" id="IPR050256">
    <property type="entry name" value="Glycosyltransferase_2"/>
</dbReference>
<feature type="transmembrane region" description="Helical" evidence="8">
    <location>
        <begin position="278"/>
        <end position="298"/>
    </location>
</feature>
<keyword evidence="2" id="KW-0328">Glycosyltransferase</keyword>
<evidence type="ECO:0000256" key="3">
    <source>
        <dbReference type="ARBA" id="ARBA00022679"/>
    </source>
</evidence>
<dbReference type="STRING" id="1817828.A2722_02785"/>
<evidence type="ECO:0000313" key="11">
    <source>
        <dbReference type="Proteomes" id="UP000178377"/>
    </source>
</evidence>
<evidence type="ECO:0000256" key="6">
    <source>
        <dbReference type="ARBA" id="ARBA00022989"/>
    </source>
</evidence>
<name>A0A1F5PHK9_9BACT</name>
<keyword evidence="6 8" id="KW-1133">Transmembrane helix</keyword>
<reference evidence="10 11" key="1">
    <citation type="journal article" date="2016" name="Nat. Commun.">
        <title>Thousands of microbial genomes shed light on interconnected biogeochemical processes in an aquifer system.</title>
        <authorList>
            <person name="Anantharaman K."/>
            <person name="Brown C.T."/>
            <person name="Hug L.A."/>
            <person name="Sharon I."/>
            <person name="Castelle C.J."/>
            <person name="Probst A.J."/>
            <person name="Thomas B.C."/>
            <person name="Singh A."/>
            <person name="Wilkins M.J."/>
            <person name="Karaoz U."/>
            <person name="Brodie E.L."/>
            <person name="Williams K.H."/>
            <person name="Hubbard S.S."/>
            <person name="Banfield J.F."/>
        </authorList>
    </citation>
    <scope>NUCLEOTIDE SEQUENCE [LARGE SCALE GENOMIC DNA]</scope>
</reference>
<dbReference type="SUPFAM" id="SSF53448">
    <property type="entry name" value="Nucleotide-diphospho-sugar transferases"/>
    <property type="match status" value="1"/>
</dbReference>
<accession>A0A1F5PHK9</accession>
<dbReference type="Proteomes" id="UP000178377">
    <property type="component" value="Unassembled WGS sequence"/>
</dbReference>